<dbReference type="SUPFAM" id="SSF53807">
    <property type="entry name" value="Helical backbone' metal receptor"/>
    <property type="match status" value="1"/>
</dbReference>
<protein>
    <submittedName>
        <fullName evidence="7">ABC-type Fe3+-hydroxamate transport system, periplasmic component</fullName>
    </submittedName>
</protein>
<keyword evidence="4" id="KW-0732">Signal</keyword>
<evidence type="ECO:0000256" key="3">
    <source>
        <dbReference type="ARBA" id="ARBA00022448"/>
    </source>
</evidence>
<keyword evidence="3" id="KW-0813">Transport</keyword>
<proteinExistence type="inferred from homology"/>
<comment type="subcellular location">
    <subcellularLocation>
        <location evidence="1">Cell envelope</location>
    </subcellularLocation>
</comment>
<feature type="domain" description="Fe/B12 periplasmic-binding" evidence="6">
    <location>
        <begin position="96"/>
        <end position="368"/>
    </location>
</feature>
<sequence>MVDDRRAVSKVALSTAENNDAERNDQRGPRMRSTTHRTLTLLVGLLTAALLATSCSPPDETVDSGTAQVPAPEAGAIPVTVQQAYAPATVAQAPKRIAAMGVGDGDTLLALGVTPTTIAPFADPDQASAPWNAELLADSTPVVLPNVSGAFGDEIPKALATEPDLITAVGADPTRDQFDLLSKTAPTILRPAQFQPWQVPWEAQTRQIGTAVGLPELADRKVAETEQFLAGVREQNPQLAGKTAVVVTASPTGGVSIYGPGDGRGQTVAGYGLTFPPALQPSVTSGFYGELPAESLNLLDSADVVVAVDWEGSNDRLKANAAFNRLAVAQSGRVVYLPQEVGSAMSVPTVLTIPWVADQAVEPIAAAAGKA</sequence>
<evidence type="ECO:0000256" key="4">
    <source>
        <dbReference type="ARBA" id="ARBA00022729"/>
    </source>
</evidence>
<evidence type="ECO:0000256" key="5">
    <source>
        <dbReference type="SAM" id="MobiDB-lite"/>
    </source>
</evidence>
<comment type="caution">
    <text evidence="7">The sequence shown here is derived from an EMBL/GenBank/DDBJ whole genome shotgun (WGS) entry which is preliminary data.</text>
</comment>
<evidence type="ECO:0000259" key="6">
    <source>
        <dbReference type="PROSITE" id="PS50983"/>
    </source>
</evidence>
<name>R7YFN5_9ACTN</name>
<dbReference type="InterPro" id="IPR051313">
    <property type="entry name" value="Bact_iron-sidero_bind"/>
</dbReference>
<dbReference type="Gene3D" id="3.40.50.1980">
    <property type="entry name" value="Nitrogenase molybdenum iron protein domain"/>
    <property type="match status" value="2"/>
</dbReference>
<dbReference type="PANTHER" id="PTHR30532:SF24">
    <property type="entry name" value="FERRIC ENTEROBACTIN-BINDING PERIPLASMIC PROTEIN FEPB"/>
    <property type="match status" value="1"/>
</dbReference>
<dbReference type="PATRIC" id="fig|1316928.3.peg.244"/>
<evidence type="ECO:0000313" key="7">
    <source>
        <dbReference type="EMBL" id="EON34828.1"/>
    </source>
</evidence>
<evidence type="ECO:0000256" key="1">
    <source>
        <dbReference type="ARBA" id="ARBA00004196"/>
    </source>
</evidence>
<dbReference type="Pfam" id="PF01497">
    <property type="entry name" value="Peripla_BP_2"/>
    <property type="match status" value="1"/>
</dbReference>
<dbReference type="PROSITE" id="PS50983">
    <property type="entry name" value="FE_B12_PBP"/>
    <property type="match status" value="1"/>
</dbReference>
<dbReference type="AlphaFoldDB" id="R7YFN5"/>
<comment type="similarity">
    <text evidence="2">Belongs to the bacterial solute-binding protein 8 family.</text>
</comment>
<dbReference type="GO" id="GO:0030288">
    <property type="term" value="C:outer membrane-bounded periplasmic space"/>
    <property type="evidence" value="ECO:0007669"/>
    <property type="project" value="TreeGrafter"/>
</dbReference>
<gene>
    <name evidence="7" type="ORF">GTC6_01195</name>
</gene>
<dbReference type="Proteomes" id="UP000013569">
    <property type="component" value="Unassembled WGS sequence"/>
</dbReference>
<accession>R7YFN5</accession>
<dbReference type="EMBL" id="AQPW01000001">
    <property type="protein sequence ID" value="EON34828.1"/>
    <property type="molecule type" value="Genomic_DNA"/>
</dbReference>
<dbReference type="GO" id="GO:1901678">
    <property type="term" value="P:iron coordination entity transport"/>
    <property type="evidence" value="ECO:0007669"/>
    <property type="project" value="UniProtKB-ARBA"/>
</dbReference>
<dbReference type="PANTHER" id="PTHR30532">
    <property type="entry name" value="IRON III DICITRATE-BINDING PERIPLASMIC PROTEIN"/>
    <property type="match status" value="1"/>
</dbReference>
<reference evidence="7 8" key="1">
    <citation type="journal article" date="2013" name="Genome Announc.">
        <title>Draft Genome Sequence of a Benzothiophene-Desulfurizing Bacterium, Gordona terrae Strain C-6.</title>
        <authorList>
            <person name="Wang W."/>
            <person name="Ma T."/>
            <person name="Ren Y."/>
            <person name="Li G."/>
        </authorList>
    </citation>
    <scope>NUCLEOTIDE SEQUENCE [LARGE SCALE GENOMIC DNA]</scope>
    <source>
        <strain evidence="7 8">C-6</strain>
    </source>
</reference>
<evidence type="ECO:0000313" key="8">
    <source>
        <dbReference type="Proteomes" id="UP000013569"/>
    </source>
</evidence>
<organism evidence="7 8">
    <name type="scientific">Gordonia terrae C-6</name>
    <dbReference type="NCBI Taxonomy" id="1316928"/>
    <lineage>
        <taxon>Bacteria</taxon>
        <taxon>Bacillati</taxon>
        <taxon>Actinomycetota</taxon>
        <taxon>Actinomycetes</taxon>
        <taxon>Mycobacteriales</taxon>
        <taxon>Gordoniaceae</taxon>
        <taxon>Gordonia</taxon>
    </lineage>
</organism>
<feature type="region of interest" description="Disordered" evidence="5">
    <location>
        <begin position="1"/>
        <end position="33"/>
    </location>
</feature>
<dbReference type="InterPro" id="IPR002491">
    <property type="entry name" value="ABC_transptr_periplasmic_BD"/>
</dbReference>
<evidence type="ECO:0000256" key="2">
    <source>
        <dbReference type="ARBA" id="ARBA00008814"/>
    </source>
</evidence>